<feature type="transmembrane region" description="Helical" evidence="1">
    <location>
        <begin position="121"/>
        <end position="140"/>
    </location>
</feature>
<keyword evidence="1" id="KW-1133">Transmembrane helix</keyword>
<evidence type="ECO:0000313" key="3">
    <source>
        <dbReference type="Proteomes" id="UP000001626"/>
    </source>
</evidence>
<dbReference type="GeneID" id="93863729"/>
<protein>
    <submittedName>
        <fullName evidence="2">Uncharacterized protein</fullName>
    </submittedName>
</protein>
<keyword evidence="1" id="KW-0472">Membrane</keyword>
<dbReference type="EMBL" id="CP002171">
    <property type="protein sequence ID" value="ADL68402.1"/>
    <property type="molecule type" value="Genomic_DNA"/>
</dbReference>
<organism evidence="2 3">
    <name type="scientific">Thermoanaerobacterium thermosaccharolyticum (strain ATCC 7956 / DSM 571 / NCIMB 9385 / NCA 3814 / NCTC 13789 / WDCM 00135 / 2032)</name>
    <name type="common">Clostridium thermosaccharolyticum</name>
    <dbReference type="NCBI Taxonomy" id="580327"/>
    <lineage>
        <taxon>Bacteria</taxon>
        <taxon>Bacillati</taxon>
        <taxon>Bacillota</taxon>
        <taxon>Clostridia</taxon>
        <taxon>Thermoanaerobacterales</taxon>
        <taxon>Thermoanaerobacteraceae</taxon>
        <taxon>Thermoanaerobacterium</taxon>
    </lineage>
</organism>
<dbReference type="RefSeq" id="WP_013297371.1">
    <property type="nucleotide sequence ID" value="NC_014410.1"/>
</dbReference>
<keyword evidence="3" id="KW-1185">Reference proteome</keyword>
<accession>D9TM22</accession>
<proteinExistence type="predicted"/>
<dbReference type="Proteomes" id="UP000001626">
    <property type="component" value="Chromosome"/>
</dbReference>
<gene>
    <name evidence="2" type="ordered locus">Tthe_0858</name>
</gene>
<dbReference type="KEGG" id="ttm:Tthe_0858"/>
<evidence type="ECO:0000256" key="1">
    <source>
        <dbReference type="SAM" id="Phobius"/>
    </source>
</evidence>
<dbReference type="HOGENOM" id="CLU_1516452_0_0_9"/>
<evidence type="ECO:0000313" key="2">
    <source>
        <dbReference type="EMBL" id="ADL68402.1"/>
    </source>
</evidence>
<sequence>MSETEKNNFIGYEYKDITVKRDMEALYVDSYPYFGWVLDGTSPAVKGLTHVTLKFKRDRKIKNKAELTRLQHQFESHAKEIERLEMSKVVGASTVAYVVGVFGTAFMACSVFSYLAGMLPLSIILAVPGVIGWIIPYFCYEKIKSKKTDEVSPIIEQKYDAIYETCEKANRLVNLLHPIEDEASYFIDRCLLLFTAGLTQSP</sequence>
<keyword evidence="1" id="KW-0812">Transmembrane</keyword>
<feature type="transmembrane region" description="Helical" evidence="1">
    <location>
        <begin position="89"/>
        <end position="115"/>
    </location>
</feature>
<name>D9TM22_THETC</name>
<reference evidence="2 3" key="1">
    <citation type="submission" date="2010-08" db="EMBL/GenBank/DDBJ databases">
        <title>Complete sequence of Thermoanaerobacterium thermosaccharolyticum DSM 571.</title>
        <authorList>
            <consortium name="US DOE Joint Genome Institute"/>
            <person name="Lucas S."/>
            <person name="Copeland A."/>
            <person name="Lapidus A."/>
            <person name="Cheng J.-F."/>
            <person name="Bruce D."/>
            <person name="Goodwin L."/>
            <person name="Pitluck S."/>
            <person name="Teshima H."/>
            <person name="Detter J.C."/>
            <person name="Han C."/>
            <person name="Tapia R."/>
            <person name="Land M."/>
            <person name="Hauser L."/>
            <person name="Chang Y.-J."/>
            <person name="Jeffries C."/>
            <person name="Kyrpides N."/>
            <person name="Ivanova N."/>
            <person name="Mikhailova N."/>
            <person name="Hemme C.L."/>
            <person name="Woyke T."/>
        </authorList>
    </citation>
    <scope>NUCLEOTIDE SEQUENCE [LARGE SCALE GENOMIC DNA]</scope>
    <source>
        <strain evidence="3">ATCC 7956 / DSM 571 / NCIMB 9385 / NCA 3814 / NCTC 13789 / WDCM 00135 / 2032</strain>
    </source>
</reference>
<dbReference type="eggNOG" id="ENOG502ZCD3">
    <property type="taxonomic scope" value="Bacteria"/>
</dbReference>
<dbReference type="AlphaFoldDB" id="D9TM22"/>